<reference key="2">
    <citation type="submission" date="2011-05" db="EMBL/GenBank/DDBJ databases">
        <title>Complete genome sequence of the aerobic marine methanotroph Methylomonas methanica MC09.</title>
        <authorList>
            <person name="Boden R."/>
            <person name="Cunliffe M."/>
            <person name="Scanlan J."/>
            <person name="Moussard H."/>
            <person name="Kits K.D."/>
            <person name="Klotz M."/>
            <person name="Jetten M."/>
            <person name="Vuilleumier S."/>
            <person name="Han J."/>
            <person name="Peters L."/>
            <person name="Mikhailova N."/>
            <person name="Teshima H."/>
            <person name="Tapia R."/>
            <person name="Kyrpides N."/>
            <person name="Ivanova N."/>
            <person name="Pagani I."/>
            <person name="Cheng J.-F."/>
            <person name="Goodwin L."/>
            <person name="Han C."/>
            <person name="Hauser L."/>
            <person name="Land M."/>
            <person name="Lapidus A."/>
            <person name="Lucas S."/>
            <person name="Pitluck S."/>
            <person name="Woyke T."/>
            <person name="Stein L.Y."/>
            <person name="Murrell C."/>
        </authorList>
    </citation>
    <scope>NUCLEOTIDE SEQUENCE</scope>
    <source>
        <strain>MC09</strain>
    </source>
</reference>
<dbReference type="STRING" id="857087.Metme_4433"/>
<reference evidence="5" key="3">
    <citation type="submission" date="2011-05" db="EMBL/GenBank/DDBJ databases">
        <title>Complete sequence of Methylomonas methanica MC09.</title>
        <authorList>
            <consortium name="US DOE Joint Genome Institute"/>
            <person name="Lucas S."/>
            <person name="Han J."/>
            <person name="Lapidus A."/>
            <person name="Cheng J.-F."/>
            <person name="Goodwin L."/>
            <person name="Pitluck S."/>
            <person name="Peters L."/>
            <person name="Mikhailova N."/>
            <person name="Teshima H."/>
            <person name="Han C."/>
            <person name="Tapia R."/>
            <person name="Land M."/>
            <person name="Hauser L."/>
            <person name="Kyrpides N."/>
            <person name="Ivanova N."/>
            <person name="Pagani I."/>
            <person name="Stein L."/>
            <person name="Woyke T."/>
        </authorList>
    </citation>
    <scope>NUCLEOTIDE SEQUENCE [LARGE SCALE GENOMIC DNA]</scope>
    <source>
        <strain evidence="5">MC09</strain>
    </source>
</reference>
<keyword evidence="5" id="KW-1185">Reference proteome</keyword>
<dbReference type="PROSITE" id="PS50297">
    <property type="entry name" value="ANK_REP_REGION"/>
    <property type="match status" value="4"/>
</dbReference>
<dbReference type="EMBL" id="CP002738">
    <property type="protein sequence ID" value="AEG02776.1"/>
    <property type="molecule type" value="Genomic_DNA"/>
</dbReference>
<evidence type="ECO:0000313" key="5">
    <source>
        <dbReference type="Proteomes" id="UP000008888"/>
    </source>
</evidence>
<feature type="repeat" description="ANK" evidence="3">
    <location>
        <begin position="235"/>
        <end position="267"/>
    </location>
</feature>
<protein>
    <submittedName>
        <fullName evidence="4">Ankyrin</fullName>
    </submittedName>
</protein>
<keyword evidence="1" id="KW-0677">Repeat</keyword>
<feature type="repeat" description="ANK" evidence="3">
    <location>
        <begin position="169"/>
        <end position="201"/>
    </location>
</feature>
<dbReference type="Proteomes" id="UP000008888">
    <property type="component" value="Chromosome"/>
</dbReference>
<dbReference type="SUPFAM" id="SSF48403">
    <property type="entry name" value="Ankyrin repeat"/>
    <property type="match status" value="1"/>
</dbReference>
<evidence type="ECO:0000256" key="1">
    <source>
        <dbReference type="ARBA" id="ARBA00022737"/>
    </source>
</evidence>
<accession>G0A4N5</accession>
<dbReference type="InterPro" id="IPR002110">
    <property type="entry name" value="Ankyrin_rpt"/>
</dbReference>
<evidence type="ECO:0000256" key="3">
    <source>
        <dbReference type="PROSITE-ProRule" id="PRU00023"/>
    </source>
</evidence>
<evidence type="ECO:0000256" key="2">
    <source>
        <dbReference type="ARBA" id="ARBA00023043"/>
    </source>
</evidence>
<feature type="repeat" description="ANK" evidence="3">
    <location>
        <begin position="202"/>
        <end position="234"/>
    </location>
</feature>
<dbReference type="InterPro" id="IPR036770">
    <property type="entry name" value="Ankyrin_rpt-contain_sf"/>
</dbReference>
<dbReference type="eggNOG" id="COG0666">
    <property type="taxonomic scope" value="Bacteria"/>
</dbReference>
<keyword evidence="2 3" id="KW-0040">ANK repeat</keyword>
<dbReference type="OrthoDB" id="5568891at2"/>
<gene>
    <name evidence="4" type="ordered locus">Metme_4433</name>
</gene>
<evidence type="ECO:0000313" key="4">
    <source>
        <dbReference type="EMBL" id="AEG02776.1"/>
    </source>
</evidence>
<dbReference type="Pfam" id="PF00023">
    <property type="entry name" value="Ank"/>
    <property type="match status" value="1"/>
</dbReference>
<dbReference type="RefSeq" id="WP_013820989.1">
    <property type="nucleotide sequence ID" value="NC_015572.1"/>
</dbReference>
<name>G0A4N5_METMM</name>
<reference evidence="4 5" key="1">
    <citation type="journal article" date="2011" name="J. Bacteriol.">
        <title>Complete Genome Sequence of the Aerobic Marine Methanotroph Methylomonas methanica MC09.</title>
        <authorList>
            <person name="Boden R."/>
            <person name="Cunliffe M."/>
            <person name="Scanlan J."/>
            <person name="Moussard H."/>
            <person name="Kits K.D."/>
            <person name="Klotz M.G."/>
            <person name="Jetten M.S."/>
            <person name="Vuilleumier S."/>
            <person name="Han J."/>
            <person name="Peters L."/>
            <person name="Mikhailova N."/>
            <person name="Teshima H."/>
            <person name="Tapia R."/>
            <person name="Kyrpides N."/>
            <person name="Ivanova N."/>
            <person name="Pagani I."/>
            <person name="Cheng J.F."/>
            <person name="Goodwin L."/>
            <person name="Han C."/>
            <person name="Hauser L."/>
            <person name="Land M.L."/>
            <person name="Lapidus A."/>
            <person name="Lucas S."/>
            <person name="Pitluck S."/>
            <person name="Woyke T."/>
            <person name="Stein L."/>
            <person name="Murrell J.C."/>
        </authorList>
    </citation>
    <scope>NUCLEOTIDE SEQUENCE [LARGE SCALE GENOMIC DNA]</scope>
    <source>
        <strain evidence="4 5">MC09</strain>
    </source>
</reference>
<dbReference type="AlphaFoldDB" id="G0A4N5"/>
<dbReference type="Pfam" id="PF12796">
    <property type="entry name" value="Ank_2"/>
    <property type="match status" value="1"/>
</dbReference>
<dbReference type="HOGENOM" id="CLU_078191_0_0_6"/>
<dbReference type="SMART" id="SM00248">
    <property type="entry name" value="ANK"/>
    <property type="match status" value="4"/>
</dbReference>
<sequence length="294" mass="32580">MNTQLAEFMRGFEDRYPHKLDELYPRIVNKIVELWRDPEKLEAYFQELMIADHHERQGFPPEIASELFSLSSAYDKIHALAVANGDCWGNEAEKPQNGVENQRNSDKFFKSLADGNAKEVIMLLDAGIDLEQRDQRGWTPVMIAAFEGTEEMALLLIQHGANVFAKDKKGYAPIHFAAYRNFIRVVAQLLKMNIDPNAQSDAGTTPLLQAAARGNTGVVEQLLKADASPNLANNDGWTPLHKAVANGHDAVVALLMKFKADPNAPHSSGATPLAIAREKGFKEILALLQQGRPL</sequence>
<dbReference type="PANTHER" id="PTHR24171">
    <property type="entry name" value="ANKYRIN REPEAT DOMAIN-CONTAINING PROTEIN 39-RELATED"/>
    <property type="match status" value="1"/>
</dbReference>
<organism evidence="4 5">
    <name type="scientific">Methylomonas methanica (strain DSM 25384 / MC09)</name>
    <dbReference type="NCBI Taxonomy" id="857087"/>
    <lineage>
        <taxon>Bacteria</taxon>
        <taxon>Pseudomonadati</taxon>
        <taxon>Pseudomonadota</taxon>
        <taxon>Gammaproteobacteria</taxon>
        <taxon>Methylococcales</taxon>
        <taxon>Methylococcaceae</taxon>
        <taxon>Methylomonas</taxon>
    </lineage>
</organism>
<dbReference type="Gene3D" id="1.25.40.20">
    <property type="entry name" value="Ankyrin repeat-containing domain"/>
    <property type="match status" value="3"/>
</dbReference>
<dbReference type="PROSITE" id="PS50088">
    <property type="entry name" value="ANK_REPEAT"/>
    <property type="match status" value="4"/>
</dbReference>
<dbReference type="PANTHER" id="PTHR24171:SF10">
    <property type="entry name" value="ANKYRIN REPEAT DOMAIN-CONTAINING PROTEIN 29-LIKE"/>
    <property type="match status" value="1"/>
</dbReference>
<proteinExistence type="predicted"/>
<dbReference type="KEGG" id="mmt:Metme_4433"/>
<feature type="repeat" description="ANK" evidence="3">
    <location>
        <begin position="136"/>
        <end position="168"/>
    </location>
</feature>